<dbReference type="AlphaFoldDB" id="A0AAV4YAI5"/>
<dbReference type="Proteomes" id="UP001054945">
    <property type="component" value="Unassembled WGS sequence"/>
</dbReference>
<accession>A0AAV4YAI5</accession>
<reference evidence="1 2" key="1">
    <citation type="submission" date="2021-06" db="EMBL/GenBank/DDBJ databases">
        <title>Caerostris extrusa draft genome.</title>
        <authorList>
            <person name="Kono N."/>
            <person name="Arakawa K."/>
        </authorList>
    </citation>
    <scope>NUCLEOTIDE SEQUENCE [LARGE SCALE GENOMIC DNA]</scope>
</reference>
<comment type="caution">
    <text evidence="1">The sequence shown here is derived from an EMBL/GenBank/DDBJ whole genome shotgun (WGS) entry which is preliminary data.</text>
</comment>
<organism evidence="1 2">
    <name type="scientific">Caerostris extrusa</name>
    <name type="common">Bark spider</name>
    <name type="synonym">Caerostris bankana</name>
    <dbReference type="NCBI Taxonomy" id="172846"/>
    <lineage>
        <taxon>Eukaryota</taxon>
        <taxon>Metazoa</taxon>
        <taxon>Ecdysozoa</taxon>
        <taxon>Arthropoda</taxon>
        <taxon>Chelicerata</taxon>
        <taxon>Arachnida</taxon>
        <taxon>Araneae</taxon>
        <taxon>Araneomorphae</taxon>
        <taxon>Entelegynae</taxon>
        <taxon>Araneoidea</taxon>
        <taxon>Araneidae</taxon>
        <taxon>Caerostris</taxon>
    </lineage>
</organism>
<evidence type="ECO:0000313" key="1">
    <source>
        <dbReference type="EMBL" id="GIZ03919.1"/>
    </source>
</evidence>
<gene>
    <name evidence="1" type="ORF">CEXT_245501</name>
</gene>
<proteinExistence type="predicted"/>
<protein>
    <recommendedName>
        <fullName evidence="3">Secreted protein</fullName>
    </recommendedName>
</protein>
<sequence length="93" mass="10717">MAVDRPEGESFIQQKLLTLLISTWFAVPAQSVLLSGQKDTMTNLRSCRKNSLVHQIAAYEPEAEIWRNHLFARLSLDHKHCRFRSSQKNSTPH</sequence>
<name>A0AAV4YAI5_CAEEX</name>
<evidence type="ECO:0008006" key="3">
    <source>
        <dbReference type="Google" id="ProtNLM"/>
    </source>
</evidence>
<evidence type="ECO:0000313" key="2">
    <source>
        <dbReference type="Proteomes" id="UP001054945"/>
    </source>
</evidence>
<dbReference type="EMBL" id="BPLR01019012">
    <property type="protein sequence ID" value="GIZ03919.1"/>
    <property type="molecule type" value="Genomic_DNA"/>
</dbReference>
<keyword evidence="2" id="KW-1185">Reference proteome</keyword>